<sequence length="123" mass="14043">MVNFMSKKSSTCFSRNTGKALVYYESEREAQQGADYAYARYESDMVPYKCSSCGFWHLSPRKNHTPSRKCICSSGSGRPKALYLTQQDAMNRAEVIRQEKGISLRAYQCPHYSGWHLTKGACY</sequence>
<protein>
    <submittedName>
        <fullName evidence="1">Uncharacterized protein</fullName>
    </submittedName>
</protein>
<reference evidence="1 2" key="1">
    <citation type="submission" date="2016-10" db="EMBL/GenBank/DDBJ databases">
        <authorList>
            <person name="de Groot N.N."/>
        </authorList>
    </citation>
    <scope>NUCLEOTIDE SEQUENCE [LARGE SCALE GENOMIC DNA]</scope>
    <source>
        <strain evidence="1 2">DSM 18438</strain>
    </source>
</reference>
<gene>
    <name evidence="1" type="ORF">SAMN05660443_2059</name>
</gene>
<dbReference type="Proteomes" id="UP000199058">
    <property type="component" value="Unassembled WGS sequence"/>
</dbReference>
<name>A0A1I1I1Y7_9GAMM</name>
<accession>A0A1I1I1Y7</accession>
<evidence type="ECO:0000313" key="1">
    <source>
        <dbReference type="EMBL" id="SFC28228.1"/>
    </source>
</evidence>
<dbReference type="EMBL" id="FOLH01000004">
    <property type="protein sequence ID" value="SFC28228.1"/>
    <property type="molecule type" value="Genomic_DNA"/>
</dbReference>
<keyword evidence="2" id="KW-1185">Reference proteome</keyword>
<proteinExistence type="predicted"/>
<evidence type="ECO:0000313" key="2">
    <source>
        <dbReference type="Proteomes" id="UP000199058"/>
    </source>
</evidence>
<dbReference type="AlphaFoldDB" id="A0A1I1I1Y7"/>
<organism evidence="1 2">
    <name type="scientific">Marinospirillum celere</name>
    <dbReference type="NCBI Taxonomy" id="1122252"/>
    <lineage>
        <taxon>Bacteria</taxon>
        <taxon>Pseudomonadati</taxon>
        <taxon>Pseudomonadota</taxon>
        <taxon>Gammaproteobacteria</taxon>
        <taxon>Oceanospirillales</taxon>
        <taxon>Oceanospirillaceae</taxon>
        <taxon>Marinospirillum</taxon>
    </lineage>
</organism>